<dbReference type="InterPro" id="IPR024487">
    <property type="entry name" value="CBP_BcsR"/>
</dbReference>
<evidence type="ECO:0000256" key="1">
    <source>
        <dbReference type="SAM" id="MobiDB-lite"/>
    </source>
</evidence>
<proteinExistence type="predicted"/>
<protein>
    <submittedName>
        <fullName evidence="2">Cell division protein</fullName>
    </submittedName>
</protein>
<dbReference type="Pfam" id="PF10945">
    <property type="entry name" value="CBP_BcsR"/>
    <property type="match status" value="1"/>
</dbReference>
<keyword evidence="2" id="KW-0131">Cell cycle</keyword>
<feature type="region of interest" description="Disordered" evidence="1">
    <location>
        <begin position="178"/>
        <end position="197"/>
    </location>
</feature>
<evidence type="ECO:0000313" key="2">
    <source>
        <dbReference type="EMBL" id="VFR18203.1"/>
    </source>
</evidence>
<feature type="region of interest" description="Disordered" evidence="1">
    <location>
        <begin position="46"/>
        <end position="107"/>
    </location>
</feature>
<accession>A0A484NX78</accession>
<name>A0A484NX78_9ZZZZ</name>
<reference evidence="2" key="1">
    <citation type="submission" date="2019-03" db="EMBL/GenBank/DDBJ databases">
        <authorList>
            <person name="Danneels B."/>
        </authorList>
    </citation>
    <scope>NUCLEOTIDE SEQUENCE</scope>
</reference>
<dbReference type="AlphaFoldDB" id="A0A484NX78"/>
<evidence type="ECO:0000313" key="3">
    <source>
        <dbReference type="EMBL" id="VFR32503.1"/>
    </source>
</evidence>
<dbReference type="EMBL" id="CAADHZ010000025">
    <property type="protein sequence ID" value="VFR32503.1"/>
    <property type="molecule type" value="Genomic_DNA"/>
</dbReference>
<gene>
    <name evidence="3" type="ORF">ANDO1_2579</name>
    <name evidence="2" type="ORF">ANDO2_2485</name>
</gene>
<keyword evidence="2" id="KW-0132">Cell division</keyword>
<dbReference type="NCBIfam" id="NF040718">
    <property type="entry name" value="BcsP_of_Ic"/>
    <property type="match status" value="1"/>
</dbReference>
<dbReference type="EMBL" id="CAADIB010000002">
    <property type="protein sequence ID" value="VFR18203.1"/>
    <property type="molecule type" value="Genomic_DNA"/>
</dbReference>
<sequence length="197" mass="19879">MSTSSDISNLFGKFGGHPEHYQELDNANRAQDSRARWSLLSAVPGIPEATHAGDDPDAQVYGDPAPHGQNVEVVPPRPRMAPLPERHPGPRAHSPVAPLTASEPPAAPAIAPAAPVVPMHAGPTPPVPVAPVTPPAAPATVASPHIPATPLAANVGSPAVAASNGLQATFDRLAGLAPAAGPAASAPPSLFKRLLNP</sequence>
<organism evidence="2">
    <name type="scientific">plant metagenome</name>
    <dbReference type="NCBI Taxonomy" id="1297885"/>
    <lineage>
        <taxon>unclassified sequences</taxon>
        <taxon>metagenomes</taxon>
        <taxon>organismal metagenomes</taxon>
    </lineage>
</organism>
<feature type="compositionally biased region" description="Low complexity" evidence="1">
    <location>
        <begin position="178"/>
        <end position="190"/>
    </location>
</feature>
<dbReference type="GO" id="GO:0051301">
    <property type="term" value="P:cell division"/>
    <property type="evidence" value="ECO:0007669"/>
    <property type="project" value="UniProtKB-KW"/>
</dbReference>